<proteinExistence type="predicted"/>
<name>A0A9X1X3F1_9SPHI</name>
<comment type="caution">
    <text evidence="1">The sequence shown here is derived from an EMBL/GenBank/DDBJ whole genome shotgun (WGS) entry which is preliminary data.</text>
</comment>
<dbReference type="Proteomes" id="UP001139450">
    <property type="component" value="Unassembled WGS sequence"/>
</dbReference>
<sequence>MESVKALSARSLQYYAIGRQWQSDLEFFKVETAFLHRLLDDYFIPLSNEIYLNRLKKAGENLFRLEEDESRMEILLNSQLRELELMAEDMIAEDAEQLSGTQVELEYMIAGLAKAYREVKQELFSLIECLIKDRKMLTA</sequence>
<gene>
    <name evidence="1" type="ORF">MUY27_07605</name>
</gene>
<reference evidence="1" key="1">
    <citation type="submission" date="2022-04" db="EMBL/GenBank/DDBJ databases">
        <title>Mucilaginibacter sp. RS28 isolated from freshwater.</title>
        <authorList>
            <person name="Ko S.-R."/>
        </authorList>
    </citation>
    <scope>NUCLEOTIDE SEQUENCE</scope>
    <source>
        <strain evidence="1">RS28</strain>
    </source>
</reference>
<keyword evidence="2" id="KW-1185">Reference proteome</keyword>
<evidence type="ECO:0000313" key="2">
    <source>
        <dbReference type="Proteomes" id="UP001139450"/>
    </source>
</evidence>
<dbReference type="RefSeq" id="WP_245129406.1">
    <property type="nucleotide sequence ID" value="NZ_JALJEJ010000003.1"/>
</dbReference>
<protein>
    <submittedName>
        <fullName evidence="1">Uncharacterized protein</fullName>
    </submittedName>
</protein>
<dbReference type="AlphaFoldDB" id="A0A9X1X3F1"/>
<organism evidence="1 2">
    <name type="scientific">Mucilaginibacter straminoryzae</name>
    <dbReference type="NCBI Taxonomy" id="2932774"/>
    <lineage>
        <taxon>Bacteria</taxon>
        <taxon>Pseudomonadati</taxon>
        <taxon>Bacteroidota</taxon>
        <taxon>Sphingobacteriia</taxon>
        <taxon>Sphingobacteriales</taxon>
        <taxon>Sphingobacteriaceae</taxon>
        <taxon>Mucilaginibacter</taxon>
    </lineage>
</organism>
<accession>A0A9X1X3F1</accession>
<dbReference type="EMBL" id="JALJEJ010000003">
    <property type="protein sequence ID" value="MCJ8209570.1"/>
    <property type="molecule type" value="Genomic_DNA"/>
</dbReference>
<evidence type="ECO:0000313" key="1">
    <source>
        <dbReference type="EMBL" id="MCJ8209570.1"/>
    </source>
</evidence>